<comment type="caution">
    <text evidence="1">The sequence shown here is derived from an EMBL/GenBank/DDBJ whole genome shotgun (WGS) entry which is preliminary data.</text>
</comment>
<dbReference type="RefSeq" id="WP_084882872.1">
    <property type="nucleotide sequence ID" value="NZ_MLJJ01000007.1"/>
</dbReference>
<proteinExistence type="predicted"/>
<gene>
    <name evidence="1" type="ORF">HA46_05665</name>
</gene>
<organism evidence="1 2">
    <name type="scientific">Pantoea septica</name>
    <dbReference type="NCBI Taxonomy" id="472695"/>
    <lineage>
        <taxon>Bacteria</taxon>
        <taxon>Pseudomonadati</taxon>
        <taxon>Pseudomonadota</taxon>
        <taxon>Gammaproteobacteria</taxon>
        <taxon>Enterobacterales</taxon>
        <taxon>Erwiniaceae</taxon>
        <taxon>Pantoea</taxon>
    </lineage>
</organism>
<evidence type="ECO:0000313" key="2">
    <source>
        <dbReference type="Proteomes" id="UP000193785"/>
    </source>
</evidence>
<dbReference type="Proteomes" id="UP000193785">
    <property type="component" value="Unassembled WGS sequence"/>
</dbReference>
<keyword evidence="2" id="KW-1185">Reference proteome</keyword>
<protein>
    <submittedName>
        <fullName evidence="1">Uncharacterized protein</fullName>
    </submittedName>
</protein>
<evidence type="ECO:0000313" key="1">
    <source>
        <dbReference type="EMBL" id="ORN01679.1"/>
    </source>
</evidence>
<name>A0ABX3UUS1_9GAMM</name>
<sequence length="115" mass="13143">MKSEPKPFRYPFETPSIAVGLAAINATESSFRIEPCHLEAWFKKGTIARYLLLDDIRELWNREGFGEPLEKVSGKVKNCKLIASCQLIWSGVEQKQARRQLIVFFALIPAEALYQ</sequence>
<dbReference type="EMBL" id="MLJJ01000007">
    <property type="protein sequence ID" value="ORN01679.1"/>
    <property type="molecule type" value="Genomic_DNA"/>
</dbReference>
<reference evidence="1 2" key="1">
    <citation type="journal article" date="2017" name="Antonie Van Leeuwenhoek">
        <title>Phylogenomic resolution of the bacterial genus Pantoea and its relationship with Erwinia and Tatumella.</title>
        <authorList>
            <person name="Palmer M."/>
            <person name="Steenkamp E.T."/>
            <person name="Coetzee M.P."/>
            <person name="Chan W.Y."/>
            <person name="van Zyl E."/>
            <person name="De Maayer P."/>
            <person name="Coutinho T.A."/>
            <person name="Blom J."/>
            <person name="Smits T.H."/>
            <person name="Duffy B."/>
            <person name="Venter S.N."/>
        </authorList>
    </citation>
    <scope>NUCLEOTIDE SEQUENCE [LARGE SCALE GENOMIC DNA]</scope>
    <source>
        <strain evidence="1 2">LMG 5345</strain>
    </source>
</reference>
<accession>A0ABX3UUS1</accession>